<dbReference type="PANTHER" id="PTHR43297:SF2">
    <property type="entry name" value="DIPEPTIDE TRANSPORT ATP-BINDING PROTEIN DPPD"/>
    <property type="match status" value="1"/>
</dbReference>
<dbReference type="EMBL" id="BAABEO010000015">
    <property type="protein sequence ID" value="GAA3685526.1"/>
    <property type="molecule type" value="Genomic_DNA"/>
</dbReference>
<evidence type="ECO:0000256" key="1">
    <source>
        <dbReference type="ARBA" id="ARBA00004202"/>
    </source>
</evidence>
<dbReference type="InterPro" id="IPR027417">
    <property type="entry name" value="P-loop_NTPase"/>
</dbReference>
<evidence type="ECO:0000256" key="2">
    <source>
        <dbReference type="ARBA" id="ARBA00005417"/>
    </source>
</evidence>
<dbReference type="GO" id="GO:0005524">
    <property type="term" value="F:ATP binding"/>
    <property type="evidence" value="ECO:0007669"/>
    <property type="project" value="UniProtKB-KW"/>
</dbReference>
<comment type="similarity">
    <text evidence="2">Belongs to the ABC transporter superfamily.</text>
</comment>
<keyword evidence="3" id="KW-0813">Transport</keyword>
<gene>
    <name evidence="9" type="ORF">GCM10023081_23800</name>
</gene>
<keyword evidence="10" id="KW-1185">Reference proteome</keyword>
<comment type="subcellular location">
    <subcellularLocation>
        <location evidence="1">Cell membrane</location>
        <topology evidence="1">Peripheral membrane protein</topology>
    </subcellularLocation>
</comment>
<keyword evidence="6 9" id="KW-0067">ATP-binding</keyword>
<dbReference type="SMART" id="SM00382">
    <property type="entry name" value="AAA"/>
    <property type="match status" value="1"/>
</dbReference>
<dbReference type="NCBIfam" id="TIGR01727">
    <property type="entry name" value="oligo_HPY"/>
    <property type="match status" value="1"/>
</dbReference>
<protein>
    <submittedName>
        <fullName evidence="9">ABC transporter ATP-binding protein</fullName>
    </submittedName>
</protein>
<keyword evidence="4" id="KW-1003">Cell membrane</keyword>
<keyword evidence="7" id="KW-0472">Membrane</keyword>
<evidence type="ECO:0000313" key="9">
    <source>
        <dbReference type="EMBL" id="GAA3685526.1"/>
    </source>
</evidence>
<sequence>MSTTETLAPNAPLLEIKDLHIHFDTGRGIAEVVNGVGLRLEAGKVHGLVGESGSGKSVTSRAVMDLLPRRRMFRRDGSIKFNGREIMGLTEDQMRAEIRGRHISMVFQDPMTALNPVMRIGQQISLPLRRHFGISKKEAWERAVELLHQVGIPNPAEKVRSYPHEMSGGQRQRVMIAIALACDPELLIADEPTTALDVTVQAQILDLFDKLREERNLAILLVSHDLSLIAERCDDVSVMYAGRIVESGPAAEVFAAPSHPYTHLLEEARPSMENEPHTLLKTIPGRPPYLVDLPPGCSFAARCPRATAECHETRPTLETTGEGRRLACFHPLAAHTTDSELSATGASS</sequence>
<dbReference type="Pfam" id="PF00005">
    <property type="entry name" value="ABC_tran"/>
    <property type="match status" value="1"/>
</dbReference>
<dbReference type="InterPro" id="IPR013563">
    <property type="entry name" value="Oligopep_ABC_C"/>
</dbReference>
<dbReference type="CDD" id="cd03257">
    <property type="entry name" value="ABC_NikE_OppD_transporters"/>
    <property type="match status" value="1"/>
</dbReference>
<evidence type="ECO:0000256" key="5">
    <source>
        <dbReference type="ARBA" id="ARBA00022741"/>
    </source>
</evidence>
<evidence type="ECO:0000256" key="7">
    <source>
        <dbReference type="ARBA" id="ARBA00023136"/>
    </source>
</evidence>
<evidence type="ECO:0000256" key="6">
    <source>
        <dbReference type="ARBA" id="ARBA00022840"/>
    </source>
</evidence>
<organism evidence="9 10">
    <name type="scientific">Arthrobacter ginkgonis</name>
    <dbReference type="NCBI Taxonomy" id="1630594"/>
    <lineage>
        <taxon>Bacteria</taxon>
        <taxon>Bacillati</taxon>
        <taxon>Actinomycetota</taxon>
        <taxon>Actinomycetes</taxon>
        <taxon>Micrococcales</taxon>
        <taxon>Micrococcaceae</taxon>
        <taxon>Arthrobacter</taxon>
    </lineage>
</organism>
<comment type="caution">
    <text evidence="9">The sequence shown here is derived from an EMBL/GenBank/DDBJ whole genome shotgun (WGS) entry which is preliminary data.</text>
</comment>
<proteinExistence type="inferred from homology"/>
<dbReference type="SUPFAM" id="SSF52540">
    <property type="entry name" value="P-loop containing nucleoside triphosphate hydrolases"/>
    <property type="match status" value="1"/>
</dbReference>
<dbReference type="Pfam" id="PF08352">
    <property type="entry name" value="oligo_HPY"/>
    <property type="match status" value="1"/>
</dbReference>
<evidence type="ECO:0000313" key="10">
    <source>
        <dbReference type="Proteomes" id="UP001500752"/>
    </source>
</evidence>
<keyword evidence="5" id="KW-0547">Nucleotide-binding</keyword>
<evidence type="ECO:0000259" key="8">
    <source>
        <dbReference type="PROSITE" id="PS50893"/>
    </source>
</evidence>
<dbReference type="InterPro" id="IPR003439">
    <property type="entry name" value="ABC_transporter-like_ATP-bd"/>
</dbReference>
<dbReference type="PANTHER" id="PTHR43297">
    <property type="entry name" value="OLIGOPEPTIDE TRANSPORT ATP-BINDING PROTEIN APPD"/>
    <property type="match status" value="1"/>
</dbReference>
<evidence type="ECO:0000256" key="3">
    <source>
        <dbReference type="ARBA" id="ARBA00022448"/>
    </source>
</evidence>
<dbReference type="PROSITE" id="PS00211">
    <property type="entry name" value="ABC_TRANSPORTER_1"/>
    <property type="match status" value="1"/>
</dbReference>
<evidence type="ECO:0000256" key="4">
    <source>
        <dbReference type="ARBA" id="ARBA00022475"/>
    </source>
</evidence>
<dbReference type="Gene3D" id="3.40.50.300">
    <property type="entry name" value="P-loop containing nucleotide triphosphate hydrolases"/>
    <property type="match status" value="1"/>
</dbReference>
<reference evidence="10" key="1">
    <citation type="journal article" date="2019" name="Int. J. Syst. Evol. Microbiol.">
        <title>The Global Catalogue of Microorganisms (GCM) 10K type strain sequencing project: providing services to taxonomists for standard genome sequencing and annotation.</title>
        <authorList>
            <consortium name="The Broad Institute Genomics Platform"/>
            <consortium name="The Broad Institute Genome Sequencing Center for Infectious Disease"/>
            <person name="Wu L."/>
            <person name="Ma J."/>
        </authorList>
    </citation>
    <scope>NUCLEOTIDE SEQUENCE [LARGE SCALE GENOMIC DNA]</scope>
    <source>
        <strain evidence="10">JCM 30742</strain>
    </source>
</reference>
<feature type="domain" description="ABC transporter" evidence="8">
    <location>
        <begin position="14"/>
        <end position="266"/>
    </location>
</feature>
<accession>A0ABP7CAW6</accession>
<dbReference type="RefSeq" id="WP_345151009.1">
    <property type="nucleotide sequence ID" value="NZ_BAABEO010000015.1"/>
</dbReference>
<dbReference type="Proteomes" id="UP001500752">
    <property type="component" value="Unassembled WGS sequence"/>
</dbReference>
<dbReference type="InterPro" id="IPR050388">
    <property type="entry name" value="ABC_Ni/Peptide_Import"/>
</dbReference>
<dbReference type="InterPro" id="IPR003593">
    <property type="entry name" value="AAA+_ATPase"/>
</dbReference>
<name>A0ABP7CAW6_9MICC</name>
<dbReference type="InterPro" id="IPR017871">
    <property type="entry name" value="ABC_transporter-like_CS"/>
</dbReference>
<dbReference type="PROSITE" id="PS50893">
    <property type="entry name" value="ABC_TRANSPORTER_2"/>
    <property type="match status" value="1"/>
</dbReference>